<name>A0A914C4D6_9BILA</name>
<sequence length="110" mass="11515">MSNGEHIAIIGGSIVILIIIIIITAIATRYAYKHGHKKECNIALIVCTFGLCIFAGLLLCILCGGKGDCGGNGDCGDCVCTGCFVGSSSSSSKNKCEICQQSKCICNNRY</sequence>
<dbReference type="WBParaSite" id="ACRNAN_Path_262.g975.t1">
    <property type="protein sequence ID" value="ACRNAN_Path_262.g975.t1"/>
    <property type="gene ID" value="ACRNAN_Path_262.g975"/>
</dbReference>
<keyword evidence="1" id="KW-0472">Membrane</keyword>
<reference evidence="3" key="1">
    <citation type="submission" date="2022-11" db="UniProtKB">
        <authorList>
            <consortium name="WormBaseParasite"/>
        </authorList>
    </citation>
    <scope>IDENTIFICATION</scope>
</reference>
<proteinExistence type="predicted"/>
<feature type="transmembrane region" description="Helical" evidence="1">
    <location>
        <begin position="40"/>
        <end position="59"/>
    </location>
</feature>
<keyword evidence="1" id="KW-1133">Transmembrane helix</keyword>
<dbReference type="Proteomes" id="UP000887540">
    <property type="component" value="Unplaced"/>
</dbReference>
<evidence type="ECO:0000313" key="2">
    <source>
        <dbReference type="Proteomes" id="UP000887540"/>
    </source>
</evidence>
<feature type="transmembrane region" description="Helical" evidence="1">
    <location>
        <begin position="6"/>
        <end position="28"/>
    </location>
</feature>
<accession>A0A914C4D6</accession>
<dbReference type="AlphaFoldDB" id="A0A914C4D6"/>
<keyword evidence="2" id="KW-1185">Reference proteome</keyword>
<evidence type="ECO:0000313" key="3">
    <source>
        <dbReference type="WBParaSite" id="ACRNAN_Path_262.g975.t1"/>
    </source>
</evidence>
<evidence type="ECO:0000256" key="1">
    <source>
        <dbReference type="SAM" id="Phobius"/>
    </source>
</evidence>
<keyword evidence="1" id="KW-0812">Transmembrane</keyword>
<organism evidence="2 3">
    <name type="scientific">Acrobeloides nanus</name>
    <dbReference type="NCBI Taxonomy" id="290746"/>
    <lineage>
        <taxon>Eukaryota</taxon>
        <taxon>Metazoa</taxon>
        <taxon>Ecdysozoa</taxon>
        <taxon>Nematoda</taxon>
        <taxon>Chromadorea</taxon>
        <taxon>Rhabditida</taxon>
        <taxon>Tylenchina</taxon>
        <taxon>Cephalobomorpha</taxon>
        <taxon>Cephaloboidea</taxon>
        <taxon>Cephalobidae</taxon>
        <taxon>Acrobeloides</taxon>
    </lineage>
</organism>
<protein>
    <submittedName>
        <fullName evidence="3">Uncharacterized protein</fullName>
    </submittedName>
</protein>